<dbReference type="Gene3D" id="3.20.20.150">
    <property type="entry name" value="Divalent-metal-dependent TIM barrel enzymes"/>
    <property type="match status" value="1"/>
</dbReference>
<organism evidence="2 3">
    <name type="scientific">Candidatus Fimadaptatus faecigallinarum</name>
    <dbReference type="NCBI Taxonomy" id="2840814"/>
    <lineage>
        <taxon>Bacteria</taxon>
        <taxon>Bacillati</taxon>
        <taxon>Bacillota</taxon>
        <taxon>Clostridia</taxon>
        <taxon>Eubacteriales</taxon>
        <taxon>Candidatus Fimadaptatus</taxon>
    </lineage>
</organism>
<comment type="caution">
    <text evidence="2">The sequence shown here is derived from an EMBL/GenBank/DDBJ whole genome shotgun (WGS) entry which is preliminary data.</text>
</comment>
<dbReference type="Proteomes" id="UP000824123">
    <property type="component" value="Unassembled WGS sequence"/>
</dbReference>
<dbReference type="EMBL" id="DVNK01000063">
    <property type="protein sequence ID" value="HIU47674.1"/>
    <property type="molecule type" value="Genomic_DNA"/>
</dbReference>
<dbReference type="PANTHER" id="PTHR12110:SF41">
    <property type="entry name" value="INOSOSE DEHYDRATASE"/>
    <property type="match status" value="1"/>
</dbReference>
<reference evidence="2" key="2">
    <citation type="journal article" date="2021" name="PeerJ">
        <title>Extensive microbial diversity within the chicken gut microbiome revealed by metagenomics and culture.</title>
        <authorList>
            <person name="Gilroy R."/>
            <person name="Ravi A."/>
            <person name="Getino M."/>
            <person name="Pursley I."/>
            <person name="Horton D.L."/>
            <person name="Alikhan N.F."/>
            <person name="Baker D."/>
            <person name="Gharbi K."/>
            <person name="Hall N."/>
            <person name="Watson M."/>
            <person name="Adriaenssens E.M."/>
            <person name="Foster-Nyarko E."/>
            <person name="Jarju S."/>
            <person name="Secka A."/>
            <person name="Antonio M."/>
            <person name="Oren A."/>
            <person name="Chaudhuri R.R."/>
            <person name="La Ragione R."/>
            <person name="Hildebrand F."/>
            <person name="Pallen M.J."/>
        </authorList>
    </citation>
    <scope>NUCLEOTIDE SEQUENCE</scope>
    <source>
        <strain evidence="2">ChiSxjej2B14-8506</strain>
    </source>
</reference>
<proteinExistence type="predicted"/>
<reference evidence="2" key="1">
    <citation type="submission" date="2020-10" db="EMBL/GenBank/DDBJ databases">
        <authorList>
            <person name="Gilroy R."/>
        </authorList>
    </citation>
    <scope>NUCLEOTIDE SEQUENCE</scope>
    <source>
        <strain evidence="2">ChiSxjej2B14-8506</strain>
    </source>
</reference>
<evidence type="ECO:0000313" key="2">
    <source>
        <dbReference type="EMBL" id="HIU47674.1"/>
    </source>
</evidence>
<accession>A0A9D1S562</accession>
<keyword evidence="2" id="KW-0413">Isomerase</keyword>
<feature type="domain" description="Xylose isomerase-like TIM barrel" evidence="1">
    <location>
        <begin position="27"/>
        <end position="263"/>
    </location>
</feature>
<evidence type="ECO:0000259" key="1">
    <source>
        <dbReference type="Pfam" id="PF01261"/>
    </source>
</evidence>
<dbReference type="InterPro" id="IPR036237">
    <property type="entry name" value="Xyl_isomerase-like_sf"/>
</dbReference>
<dbReference type="Pfam" id="PF01261">
    <property type="entry name" value="AP_endonuc_2"/>
    <property type="match status" value="1"/>
</dbReference>
<dbReference type="GO" id="GO:0016853">
    <property type="term" value="F:isomerase activity"/>
    <property type="evidence" value="ECO:0007669"/>
    <property type="project" value="UniProtKB-KW"/>
</dbReference>
<sequence length="291" mass="32482">MKQIKVGVQAMMLKGKFGELGAYETLKRVGELGYRCVEISQIPMTAENVAAMKRAQDDFGVKIASLSAGVAPNGPMPQETLATHFDKIVADCRALDCQFIRIGMLPFDCMASFDAAMHFCRMAEVAARKLADKGIKLYYHNHHVEFHKFDGKTLLDIIRENVPDMGFELDVHWIHRGGYDPVKVLADYAGKVDLVHLKDYRIGQISPDVFTAAPKGDMKARMEGFQRAFAGVVQFAEIGEGSLDMPAIIEQSLKSGAKYFFIEQDDLYGRDVFDCLKTSYDNIVAMGYEII</sequence>
<dbReference type="InterPro" id="IPR013022">
    <property type="entry name" value="Xyl_isomerase-like_TIM-brl"/>
</dbReference>
<gene>
    <name evidence="2" type="ORF">IAC59_10535</name>
</gene>
<dbReference type="AlphaFoldDB" id="A0A9D1S562"/>
<protein>
    <submittedName>
        <fullName evidence="2">Sugar phosphate isomerase/epimerase</fullName>
    </submittedName>
</protein>
<dbReference type="SUPFAM" id="SSF51658">
    <property type="entry name" value="Xylose isomerase-like"/>
    <property type="match status" value="1"/>
</dbReference>
<dbReference type="PANTHER" id="PTHR12110">
    <property type="entry name" value="HYDROXYPYRUVATE ISOMERASE"/>
    <property type="match status" value="1"/>
</dbReference>
<name>A0A9D1S562_9FIRM</name>
<dbReference type="InterPro" id="IPR050312">
    <property type="entry name" value="IolE/XylAMocC-like"/>
</dbReference>
<evidence type="ECO:0000313" key="3">
    <source>
        <dbReference type="Proteomes" id="UP000824123"/>
    </source>
</evidence>